<sequence length="79" mass="8668">MHEGCSGSFESGKQVVDKLRVMGFSEGLMPLPLEMTCENCGKDFQMYTFESKCECGMVYGVTPCHAFSADHVQAAGIDY</sequence>
<gene>
    <name evidence="1" type="ORF">C8D98_0644</name>
</gene>
<accession>A0A4R1KDI9</accession>
<reference evidence="1 2" key="1">
    <citation type="submission" date="2019-03" db="EMBL/GenBank/DDBJ databases">
        <title>Genomic Encyclopedia of Type Strains, Phase IV (KMG-IV): sequencing the most valuable type-strain genomes for metagenomic binning, comparative biology and taxonomic classification.</title>
        <authorList>
            <person name="Goeker M."/>
        </authorList>
    </citation>
    <scope>NUCLEOTIDE SEQUENCE [LARGE SCALE GENOMIC DNA]</scope>
    <source>
        <strain evidence="1 2">DSM 24984</strain>
    </source>
</reference>
<dbReference type="Proteomes" id="UP000294614">
    <property type="component" value="Unassembled WGS sequence"/>
</dbReference>
<dbReference type="RefSeq" id="WP_132871955.1">
    <property type="nucleotide sequence ID" value="NZ_JAJUHT010000018.1"/>
</dbReference>
<keyword evidence="2" id="KW-1185">Reference proteome</keyword>
<comment type="caution">
    <text evidence="1">The sequence shown here is derived from an EMBL/GenBank/DDBJ whole genome shotgun (WGS) entry which is preliminary data.</text>
</comment>
<evidence type="ECO:0000313" key="1">
    <source>
        <dbReference type="EMBL" id="TCK62130.1"/>
    </source>
</evidence>
<dbReference type="AlphaFoldDB" id="A0A4R1KDI9"/>
<protein>
    <submittedName>
        <fullName evidence="1">Uncharacterized protein</fullName>
    </submittedName>
</protein>
<evidence type="ECO:0000313" key="2">
    <source>
        <dbReference type="Proteomes" id="UP000294614"/>
    </source>
</evidence>
<name>A0A4R1KDI9_9BACT</name>
<dbReference type="OrthoDB" id="9798730at2"/>
<organism evidence="1 2">
    <name type="scientific">Seleniivibrio woodruffii</name>
    <dbReference type="NCBI Taxonomy" id="1078050"/>
    <lineage>
        <taxon>Bacteria</taxon>
        <taxon>Pseudomonadati</taxon>
        <taxon>Deferribacterota</taxon>
        <taxon>Deferribacteres</taxon>
        <taxon>Deferribacterales</taxon>
        <taxon>Geovibrionaceae</taxon>
        <taxon>Seleniivibrio</taxon>
    </lineage>
</organism>
<dbReference type="EMBL" id="SMGG01000003">
    <property type="protein sequence ID" value="TCK62130.1"/>
    <property type="molecule type" value="Genomic_DNA"/>
</dbReference>
<proteinExistence type="predicted"/>